<dbReference type="AlphaFoldDB" id="A0A0B7C4Z4"/>
<evidence type="ECO:0000313" key="1">
    <source>
        <dbReference type="EMBL" id="CEL00288.1"/>
    </source>
</evidence>
<accession>A0A0B7C4Z4</accession>
<organism evidence="1">
    <name type="scientific">Arion vulgaris</name>
    <dbReference type="NCBI Taxonomy" id="1028688"/>
    <lineage>
        <taxon>Eukaryota</taxon>
        <taxon>Metazoa</taxon>
        <taxon>Spiralia</taxon>
        <taxon>Lophotrochozoa</taxon>
        <taxon>Mollusca</taxon>
        <taxon>Gastropoda</taxon>
        <taxon>Heterobranchia</taxon>
        <taxon>Euthyneura</taxon>
        <taxon>Panpulmonata</taxon>
        <taxon>Eupulmonata</taxon>
        <taxon>Stylommatophora</taxon>
        <taxon>Helicina</taxon>
        <taxon>Arionoidea</taxon>
        <taxon>Arionidae</taxon>
        <taxon>Arion</taxon>
    </lineage>
</organism>
<sequence>MSEHQIGKDSEVQTVSPTFDEELMKCNYSSADNHAENMPASDAISWSNNVNSAIFTNSG</sequence>
<reference evidence="1" key="1">
    <citation type="submission" date="2014-12" db="EMBL/GenBank/DDBJ databases">
        <title>Insight into the proteome of Arion vulgaris.</title>
        <authorList>
            <person name="Aradska J."/>
            <person name="Bulat T."/>
            <person name="Smidak R."/>
            <person name="Sarate P."/>
            <person name="Gangsoo J."/>
            <person name="Sialana F."/>
            <person name="Bilban M."/>
            <person name="Lubec G."/>
        </authorList>
    </citation>
    <scope>NUCLEOTIDE SEQUENCE</scope>
    <source>
        <tissue evidence="1">Skin</tissue>
    </source>
</reference>
<proteinExistence type="predicted"/>
<name>A0A0B7C4Z4_9EUPU</name>
<protein>
    <submittedName>
        <fullName evidence="1">Uncharacterized protein</fullName>
    </submittedName>
</protein>
<dbReference type="EMBL" id="HACG01053417">
    <property type="protein sequence ID" value="CEL00288.1"/>
    <property type="molecule type" value="Transcribed_RNA"/>
</dbReference>
<feature type="non-terminal residue" evidence="1">
    <location>
        <position position="59"/>
    </location>
</feature>
<gene>
    <name evidence="1" type="primary">ORF223335</name>
</gene>